<gene>
    <name evidence="7" type="ORF">UV06_C0004G0027</name>
</gene>
<feature type="domain" description="Sodium/calcium exchanger membrane region" evidence="6">
    <location>
        <begin position="5"/>
        <end position="144"/>
    </location>
</feature>
<evidence type="ECO:0000313" key="8">
    <source>
        <dbReference type="Proteomes" id="UP000033854"/>
    </source>
</evidence>
<dbReference type="PATRIC" id="fig|1618378.3.peg.502"/>
<dbReference type="GO" id="GO:0005886">
    <property type="term" value="C:plasma membrane"/>
    <property type="evidence" value="ECO:0007669"/>
    <property type="project" value="TreeGrafter"/>
</dbReference>
<feature type="domain" description="Sodium/calcium exchanger membrane region" evidence="6">
    <location>
        <begin position="167"/>
        <end position="308"/>
    </location>
</feature>
<dbReference type="GO" id="GO:0008273">
    <property type="term" value="F:calcium, potassium:sodium antiporter activity"/>
    <property type="evidence" value="ECO:0007669"/>
    <property type="project" value="TreeGrafter"/>
</dbReference>
<evidence type="ECO:0000259" key="6">
    <source>
        <dbReference type="Pfam" id="PF01699"/>
    </source>
</evidence>
<organism evidence="7 8">
    <name type="scientific">Candidatus Collierbacteria bacterium GW2011_GWA2_42_17</name>
    <dbReference type="NCBI Taxonomy" id="1618378"/>
    <lineage>
        <taxon>Bacteria</taxon>
        <taxon>Candidatus Collieribacteriota</taxon>
    </lineage>
</organism>
<feature type="transmembrane region" description="Helical" evidence="5">
    <location>
        <begin position="106"/>
        <end position="125"/>
    </location>
</feature>
<sequence>MVLNILVGLVLLVLIVLSSGVVVDILERYVFRLPIKKNKVTAILIGFSLALPELFVGIAAALDGKPQIALGTVVGANMANLSLVIGGLAVIAVAIPVVGEYLEKDLWVAILLALMPFLMLMDGTISKLEGGVLIALYFVYVFFLSNEKVTVKQSGKKFSGFENWGLPILLVLGLIIMAVSSWQLVQIVVAIAAVWGVSWFWMGLLLVAFGTTLPELLLLSFSGKKHKASLALPNLLGSVVMNSTVILGIVALITPIIIRESVQRGLSGMFLVFILGLFWLFTKSKHKLERWEGMVLVGVYLMFIGLQFILA</sequence>
<evidence type="ECO:0000256" key="2">
    <source>
        <dbReference type="ARBA" id="ARBA00022692"/>
    </source>
</evidence>
<comment type="subcellular location">
    <subcellularLocation>
        <location evidence="1">Membrane</location>
        <topology evidence="1">Multi-pass membrane protein</topology>
    </subcellularLocation>
</comment>
<feature type="transmembrane region" description="Helical" evidence="5">
    <location>
        <begin position="231"/>
        <end position="258"/>
    </location>
</feature>
<dbReference type="GO" id="GO:0005262">
    <property type="term" value="F:calcium channel activity"/>
    <property type="evidence" value="ECO:0007669"/>
    <property type="project" value="TreeGrafter"/>
</dbReference>
<dbReference type="AlphaFoldDB" id="A0A0G0Z296"/>
<dbReference type="Proteomes" id="UP000033854">
    <property type="component" value="Unassembled WGS sequence"/>
</dbReference>
<feature type="transmembrane region" description="Helical" evidence="5">
    <location>
        <begin position="42"/>
        <end position="62"/>
    </location>
</feature>
<evidence type="ECO:0000256" key="5">
    <source>
        <dbReference type="SAM" id="Phobius"/>
    </source>
</evidence>
<dbReference type="InterPro" id="IPR004837">
    <property type="entry name" value="NaCa_Exmemb"/>
</dbReference>
<feature type="transmembrane region" description="Helical" evidence="5">
    <location>
        <begin position="131"/>
        <end position="147"/>
    </location>
</feature>
<feature type="transmembrane region" description="Helical" evidence="5">
    <location>
        <begin position="264"/>
        <end position="281"/>
    </location>
</feature>
<protein>
    <recommendedName>
        <fullName evidence="6">Sodium/calcium exchanger membrane region domain-containing protein</fullName>
    </recommendedName>
</protein>
<dbReference type="Gene3D" id="1.20.1420.30">
    <property type="entry name" value="NCX, central ion-binding region"/>
    <property type="match status" value="2"/>
</dbReference>
<keyword evidence="2 5" id="KW-0812">Transmembrane</keyword>
<evidence type="ECO:0000256" key="4">
    <source>
        <dbReference type="ARBA" id="ARBA00023136"/>
    </source>
</evidence>
<feature type="transmembrane region" description="Helical" evidence="5">
    <location>
        <begin position="68"/>
        <end position="94"/>
    </location>
</feature>
<dbReference type="PANTHER" id="PTHR10846">
    <property type="entry name" value="SODIUM/POTASSIUM/CALCIUM EXCHANGER"/>
    <property type="match status" value="1"/>
</dbReference>
<dbReference type="EMBL" id="LCDA01000004">
    <property type="protein sequence ID" value="KKS42892.1"/>
    <property type="molecule type" value="Genomic_DNA"/>
</dbReference>
<dbReference type="Pfam" id="PF01699">
    <property type="entry name" value="Na_Ca_ex"/>
    <property type="match status" value="2"/>
</dbReference>
<feature type="transmembrane region" description="Helical" evidence="5">
    <location>
        <begin position="293"/>
        <end position="310"/>
    </location>
</feature>
<feature type="transmembrane region" description="Helical" evidence="5">
    <location>
        <begin position="6"/>
        <end position="30"/>
    </location>
</feature>
<name>A0A0G0Z296_9BACT</name>
<keyword evidence="4 5" id="KW-0472">Membrane</keyword>
<accession>A0A0G0Z296</accession>
<dbReference type="InterPro" id="IPR004481">
    <property type="entry name" value="K/Na/Ca-exchanger"/>
</dbReference>
<keyword evidence="3 5" id="KW-1133">Transmembrane helix</keyword>
<evidence type="ECO:0000256" key="1">
    <source>
        <dbReference type="ARBA" id="ARBA00004141"/>
    </source>
</evidence>
<feature type="transmembrane region" description="Helical" evidence="5">
    <location>
        <begin position="199"/>
        <end position="219"/>
    </location>
</feature>
<reference evidence="7 8" key="1">
    <citation type="journal article" date="2015" name="Nature">
        <title>rRNA introns, odd ribosomes, and small enigmatic genomes across a large radiation of phyla.</title>
        <authorList>
            <person name="Brown C.T."/>
            <person name="Hug L.A."/>
            <person name="Thomas B.C."/>
            <person name="Sharon I."/>
            <person name="Castelle C.J."/>
            <person name="Singh A."/>
            <person name="Wilkins M.J."/>
            <person name="Williams K.H."/>
            <person name="Banfield J.F."/>
        </authorList>
    </citation>
    <scope>NUCLEOTIDE SEQUENCE [LARGE SCALE GENOMIC DNA]</scope>
</reference>
<feature type="transmembrane region" description="Helical" evidence="5">
    <location>
        <begin position="168"/>
        <end position="193"/>
    </location>
</feature>
<dbReference type="GO" id="GO:0006874">
    <property type="term" value="P:intracellular calcium ion homeostasis"/>
    <property type="evidence" value="ECO:0007669"/>
    <property type="project" value="TreeGrafter"/>
</dbReference>
<dbReference type="InterPro" id="IPR044880">
    <property type="entry name" value="NCX_ion-bd_dom_sf"/>
</dbReference>
<comment type="caution">
    <text evidence="7">The sequence shown here is derived from an EMBL/GenBank/DDBJ whole genome shotgun (WGS) entry which is preliminary data.</text>
</comment>
<proteinExistence type="predicted"/>
<evidence type="ECO:0000313" key="7">
    <source>
        <dbReference type="EMBL" id="KKS42892.1"/>
    </source>
</evidence>
<evidence type="ECO:0000256" key="3">
    <source>
        <dbReference type="ARBA" id="ARBA00022989"/>
    </source>
</evidence>
<dbReference type="PANTHER" id="PTHR10846:SF8">
    <property type="entry name" value="INNER MEMBRANE PROTEIN YRBG"/>
    <property type="match status" value="1"/>
</dbReference>